<organism evidence="2 3">
    <name type="scientific">Caenorhabditis bovis</name>
    <dbReference type="NCBI Taxonomy" id="2654633"/>
    <lineage>
        <taxon>Eukaryota</taxon>
        <taxon>Metazoa</taxon>
        <taxon>Ecdysozoa</taxon>
        <taxon>Nematoda</taxon>
        <taxon>Chromadorea</taxon>
        <taxon>Rhabditida</taxon>
        <taxon>Rhabditina</taxon>
        <taxon>Rhabditomorpha</taxon>
        <taxon>Rhabditoidea</taxon>
        <taxon>Rhabditidae</taxon>
        <taxon>Peloderinae</taxon>
        <taxon>Caenorhabditis</taxon>
    </lineage>
</organism>
<keyword evidence="3" id="KW-1185">Reference proteome</keyword>
<reference evidence="2 3" key="1">
    <citation type="submission" date="2020-04" db="EMBL/GenBank/DDBJ databases">
        <authorList>
            <person name="Laetsch R D."/>
            <person name="Stevens L."/>
            <person name="Kumar S."/>
            <person name="Blaxter L. M."/>
        </authorList>
    </citation>
    <scope>NUCLEOTIDE SEQUENCE [LARGE SCALE GENOMIC DNA]</scope>
</reference>
<dbReference type="AlphaFoldDB" id="A0A8S1EXD0"/>
<feature type="transmembrane region" description="Helical" evidence="1">
    <location>
        <begin position="82"/>
        <end position="101"/>
    </location>
</feature>
<accession>A0A8S1EXD0</accession>
<keyword evidence="1" id="KW-0472">Membrane</keyword>
<gene>
    <name evidence="2" type="ORF">CBOVIS_LOCUS6568</name>
</gene>
<comment type="caution">
    <text evidence="2">The sequence shown here is derived from an EMBL/GenBank/DDBJ whole genome shotgun (WGS) entry which is preliminary data.</text>
</comment>
<dbReference type="OrthoDB" id="5816548at2759"/>
<protein>
    <recommendedName>
        <fullName evidence="4">EGF-like domain-containing protein</fullName>
    </recommendedName>
</protein>
<keyword evidence="1" id="KW-0812">Transmembrane</keyword>
<sequence length="126" mass="14274">MKRVADCAPHWTGAACDWPICVHGRADPSTKLCSCYNYYAPPFCISCMPGYWGESCDRQPLKSVKSASEFPIAIPPALVKPLFISIILLILFLICFCIYRLRQYVLGRRPPKYEDIAKDLPPPYTN</sequence>
<keyword evidence="1" id="KW-1133">Transmembrane helix</keyword>
<dbReference type="Proteomes" id="UP000494206">
    <property type="component" value="Unassembled WGS sequence"/>
</dbReference>
<dbReference type="EMBL" id="CADEPM010000004">
    <property type="protein sequence ID" value="CAB3404194.1"/>
    <property type="molecule type" value="Genomic_DNA"/>
</dbReference>
<evidence type="ECO:0000313" key="2">
    <source>
        <dbReference type="EMBL" id="CAB3404194.1"/>
    </source>
</evidence>
<evidence type="ECO:0000313" key="3">
    <source>
        <dbReference type="Proteomes" id="UP000494206"/>
    </source>
</evidence>
<evidence type="ECO:0008006" key="4">
    <source>
        <dbReference type="Google" id="ProtNLM"/>
    </source>
</evidence>
<evidence type="ECO:0000256" key="1">
    <source>
        <dbReference type="SAM" id="Phobius"/>
    </source>
</evidence>
<name>A0A8S1EXD0_9PELO</name>
<proteinExistence type="predicted"/>